<keyword evidence="3" id="KW-1185">Reference proteome</keyword>
<evidence type="ECO:0008006" key="4">
    <source>
        <dbReference type="Google" id="ProtNLM"/>
    </source>
</evidence>
<evidence type="ECO:0000313" key="3">
    <source>
        <dbReference type="Proteomes" id="UP000196151"/>
    </source>
</evidence>
<name>A0AAQ3W443_9ENTE</name>
<protein>
    <recommendedName>
        <fullName evidence="4">Peptidase C39-like domain-containing protein</fullName>
    </recommendedName>
</protein>
<feature type="chain" id="PRO_5042820758" description="Peptidase C39-like domain-containing protein" evidence="1">
    <location>
        <begin position="28"/>
        <end position="404"/>
    </location>
</feature>
<organism evidence="2 3">
    <name type="scientific">Candidatus Enterococcus dunnyi</name>
    <dbReference type="NCBI Taxonomy" id="1834192"/>
    <lineage>
        <taxon>Bacteria</taxon>
        <taxon>Bacillati</taxon>
        <taxon>Bacillota</taxon>
        <taxon>Bacilli</taxon>
        <taxon>Lactobacillales</taxon>
        <taxon>Enterococcaceae</taxon>
        <taxon>Enterococcus</taxon>
    </lineage>
</organism>
<reference evidence="2" key="1">
    <citation type="submission" date="2017-05" db="EMBL/GenBank/DDBJ databases">
        <authorList>
            <consortium name="The Broad Institute Genomics Platform"/>
            <consortium name="The Broad Institute Genomic Center for Infectious Diseases"/>
            <person name="Earl A."/>
            <person name="Manson A."/>
            <person name="Schwartman J."/>
            <person name="Gilmore M."/>
            <person name="Abouelleil A."/>
            <person name="Cao P."/>
            <person name="Chapman S."/>
            <person name="Cusick C."/>
            <person name="Shea T."/>
            <person name="Young S."/>
            <person name="Neafsey D."/>
            <person name="Nusbaum C."/>
            <person name="Birren B."/>
        </authorList>
    </citation>
    <scope>NUCLEOTIDE SEQUENCE</scope>
    <source>
        <strain evidence="2">9D6_DIV0238</strain>
    </source>
</reference>
<evidence type="ECO:0000313" key="2">
    <source>
        <dbReference type="EMBL" id="WYJ95312.1"/>
    </source>
</evidence>
<dbReference type="Proteomes" id="UP000196151">
    <property type="component" value="Chromosome"/>
</dbReference>
<dbReference type="AlphaFoldDB" id="A0AAQ3W443"/>
<evidence type="ECO:0000256" key="1">
    <source>
        <dbReference type="SAM" id="SignalP"/>
    </source>
</evidence>
<gene>
    <name evidence="2" type="ORF">A5889_002860</name>
</gene>
<proteinExistence type="predicted"/>
<dbReference type="RefSeq" id="WP_207114632.1">
    <property type="nucleotide sequence ID" value="NZ_CP147246.1"/>
</dbReference>
<accession>A0AAQ3W443</accession>
<keyword evidence="1" id="KW-0732">Signal</keyword>
<dbReference type="EMBL" id="CP147246">
    <property type="protein sequence ID" value="WYJ95312.1"/>
    <property type="molecule type" value="Genomic_DNA"/>
</dbReference>
<reference evidence="2" key="2">
    <citation type="submission" date="2024-03" db="EMBL/GenBank/DDBJ databases">
        <title>The Genome Sequence of Enterococcus sp. DIV0238c.</title>
        <authorList>
            <consortium name="The Broad Institute Genomics Platform"/>
            <consortium name="The Broad Institute Microbial Omics Core"/>
            <consortium name="The Broad Institute Genomic Center for Infectious Diseases"/>
            <person name="Earl A."/>
            <person name="Manson A."/>
            <person name="Gilmore M."/>
            <person name="Schwartman J."/>
            <person name="Shea T."/>
            <person name="Abouelleil A."/>
            <person name="Cao P."/>
            <person name="Chapman S."/>
            <person name="Cusick C."/>
            <person name="Young S."/>
            <person name="Neafsey D."/>
            <person name="Nusbaum C."/>
            <person name="Birren B."/>
        </authorList>
    </citation>
    <scope>NUCLEOTIDE SEQUENCE</scope>
    <source>
        <strain evidence="2">9D6_DIV0238</strain>
    </source>
</reference>
<feature type="signal peptide" evidence="1">
    <location>
        <begin position="1"/>
        <end position="27"/>
    </location>
</feature>
<sequence length="404" mass="45290">MKKMFKLKMLGLLFSGILFSSNTVTYASEVFYTEENTAKIETTTKITQEVYPRVALDFANGILPDKNLSVTAMTPILNSEHEILSYDCKLSENGVDYGYVIVDMSLDGDYISEFNLEKNVPDFYEQMIQNVDERTNENVNKDDIPESEQVLIETLPNEYSVVVEDTALTSSGKVMDADELEMYQEEVFDVIRESITTASQYGHTGDVMQNYPSDYSFQANHMLPYFISMTQGQSESAAGKYACAVTAMTIVADRYGLGQSWVPSNLKTTYNNLWSKSSTKETSRTVKNGKTIIYGGTPVNKIGPALVSLGKDKKVNLKYKDASNPSFTTIRNAISNKHDVIFSYFISSTKGHSVSVQGTWTGKKNNKNHDFIILADGWGMSARYINYTTKSNTVINKSMTEIWK</sequence>